<evidence type="ECO:0000313" key="9">
    <source>
        <dbReference type="EMBL" id="MDF4025840.1"/>
    </source>
</evidence>
<comment type="function">
    <text evidence="5">Transcriptional repressor for the pyruvate dehydrogenase complex genes aceEF and lpd.</text>
</comment>
<protein>
    <recommendedName>
        <fullName evidence="6">Pyruvate dehydrogenase complex repressor</fullName>
    </recommendedName>
</protein>
<name>A0ABT6BCS7_9GAMM</name>
<feature type="coiled-coil region" evidence="7">
    <location>
        <begin position="220"/>
        <end position="254"/>
    </location>
</feature>
<dbReference type="Gene3D" id="1.20.120.530">
    <property type="entry name" value="GntR ligand-binding domain-like"/>
    <property type="match status" value="1"/>
</dbReference>
<reference evidence="9 10" key="1">
    <citation type="journal article" date="2024" name="Curr. Microbiol.">
        <title>Luteibacter sahnii sp. nov., A Novel Yellow-Colored Xanthomonadin Pigment Producing Probiotic Bacterium from Healthy Rice Seed Microbiome.</title>
        <authorList>
            <person name="Jaiswal G."/>
            <person name="Rana R."/>
            <person name="Nayak P.K."/>
            <person name="Chouhan R."/>
            <person name="Gandhi S.G."/>
            <person name="Patel H.K."/>
            <person name="Patil P.B."/>
        </authorList>
    </citation>
    <scope>NUCLEOTIDE SEQUENCE [LARGE SCALE GENOMIC DNA]</scope>
    <source>
        <strain evidence="9 10">PPL201</strain>
    </source>
</reference>
<accession>A0ABT6BCS7</accession>
<dbReference type="InterPro" id="IPR036390">
    <property type="entry name" value="WH_DNA-bd_sf"/>
</dbReference>
<dbReference type="Proteomes" id="UP001528850">
    <property type="component" value="Unassembled WGS sequence"/>
</dbReference>
<keyword evidence="2" id="KW-0805">Transcription regulation</keyword>
<evidence type="ECO:0000256" key="6">
    <source>
        <dbReference type="ARBA" id="ARBA00039592"/>
    </source>
</evidence>
<dbReference type="InterPro" id="IPR036388">
    <property type="entry name" value="WH-like_DNA-bd_sf"/>
</dbReference>
<sequence length="262" mass="28421">MLTLSALATRIDAMIDAGRFAPGDRLPAERPWASELGVSRSQLREAIKQLGSRGRLTSRRGGGTYVTAPGDVDPIREALLPLETLAQSESGYWRDVMEIRQSLEGDAAAHAASRADPADRNAMTAAYDRLSAGLLAEHPADAGSPLALATLDAAFHRSIARAARNVVLYQVMTGLEGLLAASISDTLVRLYRLPGVAVRLDAQHRRILDAVLDGKPDAARAAALDHLRFVEDRIEHLQQNAERHRRTLNALRHLPMDTPSPP</sequence>
<dbReference type="SUPFAM" id="SSF46785">
    <property type="entry name" value="Winged helix' DNA-binding domain"/>
    <property type="match status" value="1"/>
</dbReference>
<keyword evidence="7" id="KW-0175">Coiled coil</keyword>
<organism evidence="9 10">
    <name type="scientific">Luteibacter sahnii</name>
    <dbReference type="NCBI Taxonomy" id="3021977"/>
    <lineage>
        <taxon>Bacteria</taxon>
        <taxon>Pseudomonadati</taxon>
        <taxon>Pseudomonadota</taxon>
        <taxon>Gammaproteobacteria</taxon>
        <taxon>Lysobacterales</taxon>
        <taxon>Rhodanobacteraceae</taxon>
        <taxon>Luteibacter</taxon>
    </lineage>
</organism>
<evidence type="ECO:0000256" key="7">
    <source>
        <dbReference type="SAM" id="Coils"/>
    </source>
</evidence>
<dbReference type="InterPro" id="IPR011711">
    <property type="entry name" value="GntR_C"/>
</dbReference>
<dbReference type="PROSITE" id="PS50949">
    <property type="entry name" value="HTH_GNTR"/>
    <property type="match status" value="1"/>
</dbReference>
<dbReference type="PRINTS" id="PR00035">
    <property type="entry name" value="HTHGNTR"/>
</dbReference>
<evidence type="ECO:0000256" key="4">
    <source>
        <dbReference type="ARBA" id="ARBA00023163"/>
    </source>
</evidence>
<evidence type="ECO:0000256" key="1">
    <source>
        <dbReference type="ARBA" id="ARBA00022491"/>
    </source>
</evidence>
<dbReference type="SMART" id="SM00345">
    <property type="entry name" value="HTH_GNTR"/>
    <property type="match status" value="1"/>
</dbReference>
<keyword evidence="4" id="KW-0804">Transcription</keyword>
<evidence type="ECO:0000313" key="10">
    <source>
        <dbReference type="Proteomes" id="UP001528850"/>
    </source>
</evidence>
<evidence type="ECO:0000259" key="8">
    <source>
        <dbReference type="PROSITE" id="PS50949"/>
    </source>
</evidence>
<dbReference type="EMBL" id="JARJJS010000003">
    <property type="protein sequence ID" value="MDF4025840.1"/>
    <property type="molecule type" value="Genomic_DNA"/>
</dbReference>
<keyword evidence="3" id="KW-0238">DNA-binding</keyword>
<evidence type="ECO:0000256" key="2">
    <source>
        <dbReference type="ARBA" id="ARBA00023015"/>
    </source>
</evidence>
<dbReference type="Gene3D" id="1.10.10.10">
    <property type="entry name" value="Winged helix-like DNA-binding domain superfamily/Winged helix DNA-binding domain"/>
    <property type="match status" value="1"/>
</dbReference>
<dbReference type="SUPFAM" id="SSF48008">
    <property type="entry name" value="GntR ligand-binding domain-like"/>
    <property type="match status" value="1"/>
</dbReference>
<dbReference type="Pfam" id="PF07729">
    <property type="entry name" value="FCD"/>
    <property type="match status" value="1"/>
</dbReference>
<dbReference type="CDD" id="cd07377">
    <property type="entry name" value="WHTH_GntR"/>
    <property type="match status" value="1"/>
</dbReference>
<feature type="domain" description="HTH gntR-type" evidence="8">
    <location>
        <begin position="1"/>
        <end position="69"/>
    </location>
</feature>
<evidence type="ECO:0000256" key="3">
    <source>
        <dbReference type="ARBA" id="ARBA00023125"/>
    </source>
</evidence>
<dbReference type="PANTHER" id="PTHR43537:SF34">
    <property type="entry name" value="PYRUVATE DEHYDROGENASE COMPLEX REPRESSOR"/>
    <property type="match status" value="1"/>
</dbReference>
<keyword evidence="10" id="KW-1185">Reference proteome</keyword>
<evidence type="ECO:0000256" key="5">
    <source>
        <dbReference type="ARBA" id="ARBA00037357"/>
    </source>
</evidence>
<dbReference type="SMART" id="SM00895">
    <property type="entry name" value="FCD"/>
    <property type="match status" value="1"/>
</dbReference>
<dbReference type="PANTHER" id="PTHR43537">
    <property type="entry name" value="TRANSCRIPTIONAL REGULATOR, GNTR FAMILY"/>
    <property type="match status" value="1"/>
</dbReference>
<dbReference type="InterPro" id="IPR000524">
    <property type="entry name" value="Tscrpt_reg_HTH_GntR"/>
</dbReference>
<comment type="caution">
    <text evidence="9">The sequence shown here is derived from an EMBL/GenBank/DDBJ whole genome shotgun (WGS) entry which is preliminary data.</text>
</comment>
<proteinExistence type="predicted"/>
<dbReference type="Pfam" id="PF00392">
    <property type="entry name" value="GntR"/>
    <property type="match status" value="1"/>
</dbReference>
<dbReference type="RefSeq" id="WP_320551776.1">
    <property type="nucleotide sequence ID" value="NZ_JAQLOK010000004.1"/>
</dbReference>
<gene>
    <name evidence="9" type="ORF">P3W24_12760</name>
</gene>
<keyword evidence="1" id="KW-0678">Repressor</keyword>
<dbReference type="InterPro" id="IPR008920">
    <property type="entry name" value="TF_FadR/GntR_C"/>
</dbReference>